<feature type="chain" id="PRO_5003442772" description="GOLD domain-containing protein" evidence="9">
    <location>
        <begin position="21"/>
        <end position="237"/>
    </location>
</feature>
<dbReference type="PROSITE" id="PS50866">
    <property type="entry name" value="GOLD"/>
    <property type="match status" value="1"/>
</dbReference>
<dbReference type="HOGENOM" id="CLU_066963_2_1_1"/>
<evidence type="ECO:0000256" key="9">
    <source>
        <dbReference type="SAM" id="SignalP"/>
    </source>
</evidence>
<protein>
    <recommendedName>
        <fullName evidence="10">GOLD domain-containing protein</fullName>
    </recommendedName>
</protein>
<reference evidence="11 12" key="1">
    <citation type="journal article" date="2011" name="Proc. Natl. Acad. Sci. U.S.A.">
        <title>Comparative genomics of xylose-fermenting fungi for enhanced biofuel production.</title>
        <authorList>
            <person name="Wohlbach D.J."/>
            <person name="Kuo A."/>
            <person name="Sato T.K."/>
            <person name="Potts K.M."/>
            <person name="Salamov A.A."/>
            <person name="LaButti K.M."/>
            <person name="Sun H."/>
            <person name="Clum A."/>
            <person name="Pangilinan J.L."/>
            <person name="Lindquist E.A."/>
            <person name="Lucas S."/>
            <person name="Lapidus A."/>
            <person name="Jin M."/>
            <person name="Gunawan C."/>
            <person name="Balan V."/>
            <person name="Dale B.E."/>
            <person name="Jeffries T.W."/>
            <person name="Zinkel R."/>
            <person name="Barry K.W."/>
            <person name="Grigoriev I.V."/>
            <person name="Gasch A.P."/>
        </authorList>
    </citation>
    <scope>NUCLEOTIDE SEQUENCE [LARGE SCALE GENOMIC DNA]</scope>
    <source>
        <strain evidence="12">ATCC 10573 / BCRC 21748 / CBS 615 / JCM 9827 / NBRC 10315 / NRRL Y-1498 / VKM Y-70</strain>
    </source>
</reference>
<dbReference type="GeneID" id="18247435"/>
<feature type="signal peptide" evidence="9">
    <location>
        <begin position="1"/>
        <end position="20"/>
    </location>
</feature>
<feature type="transmembrane region" description="Helical" evidence="8">
    <location>
        <begin position="205"/>
        <end position="225"/>
    </location>
</feature>
<organism evidence="12">
    <name type="scientific">Candida tenuis (strain ATCC 10573 / BCRC 21748 / CBS 615 / JCM 9827 / NBRC 10315 / NRRL Y-1498 / VKM Y-70)</name>
    <name type="common">Yeast</name>
    <name type="synonym">Yamadazyma tenuis</name>
    <dbReference type="NCBI Taxonomy" id="590646"/>
    <lineage>
        <taxon>Eukaryota</taxon>
        <taxon>Fungi</taxon>
        <taxon>Dikarya</taxon>
        <taxon>Ascomycota</taxon>
        <taxon>Saccharomycotina</taxon>
        <taxon>Pichiomycetes</taxon>
        <taxon>Debaryomycetaceae</taxon>
        <taxon>Yamadazyma</taxon>
    </lineage>
</organism>
<dbReference type="EMBL" id="GL996524">
    <property type="protein sequence ID" value="EGV63152.1"/>
    <property type="molecule type" value="Genomic_DNA"/>
</dbReference>
<keyword evidence="6 8" id="KW-0472">Membrane</keyword>
<evidence type="ECO:0000256" key="8">
    <source>
        <dbReference type="SAM" id="Phobius"/>
    </source>
</evidence>
<evidence type="ECO:0000256" key="2">
    <source>
        <dbReference type="ARBA" id="ARBA00007104"/>
    </source>
</evidence>
<dbReference type="PANTHER" id="PTHR22811">
    <property type="entry name" value="TRANSMEMBRANE EMP24 DOMAIN-CONTAINING PROTEIN"/>
    <property type="match status" value="1"/>
</dbReference>
<evidence type="ECO:0000256" key="4">
    <source>
        <dbReference type="ARBA" id="ARBA00022729"/>
    </source>
</evidence>
<dbReference type="SMART" id="SM01190">
    <property type="entry name" value="EMP24_GP25L"/>
    <property type="match status" value="1"/>
</dbReference>
<keyword evidence="3 7" id="KW-0812">Transmembrane</keyword>
<dbReference type="InterPro" id="IPR015720">
    <property type="entry name" value="Emp24-like"/>
</dbReference>
<feature type="domain" description="GOLD" evidence="10">
    <location>
        <begin position="33"/>
        <end position="149"/>
    </location>
</feature>
<evidence type="ECO:0000256" key="7">
    <source>
        <dbReference type="RuleBase" id="RU003827"/>
    </source>
</evidence>
<evidence type="ECO:0000256" key="3">
    <source>
        <dbReference type="ARBA" id="ARBA00022692"/>
    </source>
</evidence>
<dbReference type="AlphaFoldDB" id="G3B567"/>
<proteinExistence type="inferred from homology"/>
<evidence type="ECO:0000256" key="5">
    <source>
        <dbReference type="ARBA" id="ARBA00022989"/>
    </source>
</evidence>
<dbReference type="OrthoDB" id="3427at2759"/>
<name>G3B567_CANTC</name>
<keyword evidence="4 9" id="KW-0732">Signal</keyword>
<evidence type="ECO:0000259" key="10">
    <source>
        <dbReference type="PROSITE" id="PS50866"/>
    </source>
</evidence>
<comment type="subcellular location">
    <subcellularLocation>
        <location evidence="1 7">Membrane</location>
        <topology evidence="1 7">Single-pass type I membrane protein</topology>
    </subcellularLocation>
</comment>
<dbReference type="InterPro" id="IPR009038">
    <property type="entry name" value="GOLD_dom"/>
</dbReference>
<dbReference type="Pfam" id="PF01105">
    <property type="entry name" value="EMP24_GP25L"/>
    <property type="match status" value="1"/>
</dbReference>
<dbReference type="KEGG" id="cten:18247435"/>
<keyword evidence="5 8" id="KW-1133">Transmembrane helix</keyword>
<evidence type="ECO:0000313" key="11">
    <source>
        <dbReference type="EMBL" id="EGV63152.1"/>
    </source>
</evidence>
<evidence type="ECO:0000256" key="6">
    <source>
        <dbReference type="ARBA" id="ARBA00023136"/>
    </source>
</evidence>
<evidence type="ECO:0000313" key="12">
    <source>
        <dbReference type="Proteomes" id="UP000000707"/>
    </source>
</evidence>
<keyword evidence="12" id="KW-1185">Reference proteome</keyword>
<accession>G3B567</accession>
<evidence type="ECO:0000256" key="1">
    <source>
        <dbReference type="ARBA" id="ARBA00004479"/>
    </source>
</evidence>
<dbReference type="GO" id="GO:0016020">
    <property type="term" value="C:membrane"/>
    <property type="evidence" value="ECO:0007669"/>
    <property type="project" value="UniProtKB-SubCell"/>
</dbReference>
<gene>
    <name evidence="11" type="ORF">CANTEDRAFT_114471</name>
</gene>
<dbReference type="eggNOG" id="KOG1690">
    <property type="taxonomic scope" value="Eukaryota"/>
</dbReference>
<dbReference type="STRING" id="590646.G3B567"/>
<dbReference type="Proteomes" id="UP000000707">
    <property type="component" value="Unassembled WGS sequence"/>
</dbReference>
<sequence length="237" mass="27710">MATWWRWAVVLAVVCHVAVAQNLVHFYVDVNKKTCFYKDLAQDVVLFGKYKMEISNEPDSQSFYTPRDKLHTGVLIDIYEVFAGNKQLVHLKGKPLGQFTFDTLDSGQHMICITPRSFYRKWSAVGASDPIAIHESKFKRARISLDFEVGDSFLVDSSFTGDVQQLTNRVKKLNDKLSDIKQEQLFIKMKEELFRDLSESTNVHVWQWSVFQFWVFLIMGMYQLLTLQRFFIKEKID</sequence>
<comment type="similarity">
    <text evidence="2 7">Belongs to the EMP24/GP25L family.</text>
</comment>